<dbReference type="PANTHER" id="PTHR30250:SF10">
    <property type="entry name" value="LIPOPOLYSACCHARIDE BIOSYNTHESIS PROTEIN WZXC"/>
    <property type="match status" value="1"/>
</dbReference>
<comment type="subcellular location">
    <subcellularLocation>
        <location evidence="1">Cell membrane</location>
        <topology evidence="1">Multi-pass membrane protein</topology>
    </subcellularLocation>
</comment>
<feature type="transmembrane region" description="Helical" evidence="7">
    <location>
        <begin position="41"/>
        <end position="66"/>
    </location>
</feature>
<keyword evidence="3" id="KW-1003">Cell membrane</keyword>
<gene>
    <name evidence="8" type="ORF">HMPREF1076_03969</name>
</gene>
<evidence type="ECO:0000256" key="3">
    <source>
        <dbReference type="ARBA" id="ARBA00022475"/>
    </source>
</evidence>
<comment type="similarity">
    <text evidence="2">Belongs to the polysaccharide synthase family.</text>
</comment>
<keyword evidence="6 7" id="KW-0472">Membrane</keyword>
<feature type="transmembrane region" description="Helical" evidence="7">
    <location>
        <begin position="323"/>
        <end position="343"/>
    </location>
</feature>
<dbReference type="Proteomes" id="UP000006330">
    <property type="component" value="Unassembled WGS sequence"/>
</dbReference>
<dbReference type="RefSeq" id="WP_007657070.1">
    <property type="nucleotide sequence ID" value="NZ_JH976474.1"/>
</dbReference>
<name>K5ZGR4_9BACT</name>
<accession>K5ZGR4</accession>
<evidence type="ECO:0000256" key="1">
    <source>
        <dbReference type="ARBA" id="ARBA00004651"/>
    </source>
</evidence>
<keyword evidence="4 7" id="KW-0812">Transmembrane</keyword>
<dbReference type="EMBL" id="AGZO01000027">
    <property type="protein sequence ID" value="EKN10631.1"/>
    <property type="molecule type" value="Genomic_DNA"/>
</dbReference>
<feature type="transmembrane region" description="Helical" evidence="7">
    <location>
        <begin position="291"/>
        <end position="311"/>
    </location>
</feature>
<feature type="transmembrane region" description="Helical" evidence="7">
    <location>
        <begin position="364"/>
        <end position="394"/>
    </location>
</feature>
<dbReference type="AlphaFoldDB" id="K5ZGR4"/>
<evidence type="ECO:0000313" key="8">
    <source>
        <dbReference type="EMBL" id="EKN10631.1"/>
    </source>
</evidence>
<evidence type="ECO:0000256" key="5">
    <source>
        <dbReference type="ARBA" id="ARBA00022989"/>
    </source>
</evidence>
<dbReference type="InterPro" id="IPR050833">
    <property type="entry name" value="Poly_Biosynth_Transport"/>
</dbReference>
<feature type="transmembrane region" description="Helical" evidence="7">
    <location>
        <begin position="168"/>
        <end position="191"/>
    </location>
</feature>
<evidence type="ECO:0000256" key="7">
    <source>
        <dbReference type="SAM" id="Phobius"/>
    </source>
</evidence>
<dbReference type="Pfam" id="PF13440">
    <property type="entry name" value="Polysacc_synt_3"/>
    <property type="match status" value="1"/>
</dbReference>
<dbReference type="CDD" id="cd13127">
    <property type="entry name" value="MATE_tuaB_like"/>
    <property type="match status" value="1"/>
</dbReference>
<evidence type="ECO:0000256" key="2">
    <source>
        <dbReference type="ARBA" id="ARBA00007430"/>
    </source>
</evidence>
<evidence type="ECO:0000256" key="4">
    <source>
        <dbReference type="ARBA" id="ARBA00022692"/>
    </source>
</evidence>
<feature type="transmembrane region" description="Helical" evidence="7">
    <location>
        <begin position="12"/>
        <end position="35"/>
    </location>
</feature>
<protein>
    <recommendedName>
        <fullName evidence="10">Polysaccharide biosynthesis protein C-terminal domain-containing protein</fullName>
    </recommendedName>
</protein>
<organism evidence="8 9">
    <name type="scientific">Parabacteroides goldsteinii CL02T12C30</name>
    <dbReference type="NCBI Taxonomy" id="999418"/>
    <lineage>
        <taxon>Bacteria</taxon>
        <taxon>Pseudomonadati</taxon>
        <taxon>Bacteroidota</taxon>
        <taxon>Bacteroidia</taxon>
        <taxon>Bacteroidales</taxon>
        <taxon>Tannerellaceae</taxon>
        <taxon>Parabacteroides</taxon>
    </lineage>
</organism>
<dbReference type="PANTHER" id="PTHR30250">
    <property type="entry name" value="PST FAMILY PREDICTED COLANIC ACID TRANSPORTER"/>
    <property type="match status" value="1"/>
</dbReference>
<dbReference type="GO" id="GO:0005886">
    <property type="term" value="C:plasma membrane"/>
    <property type="evidence" value="ECO:0007669"/>
    <property type="project" value="UniProtKB-SubCell"/>
</dbReference>
<sequence>MANGVFSSLIWKFLNGGTAQVIQLVVSIIVARLLMPEDFGIVALLLVFTSIATVFVQSGLGTALVQRKEITQIELSSVFYYTFSIASFLYVVLFFLAPYIEDFYEAEGITLYLRVLALVLFPGSYNTIQNALFARRMLWKAQCVCNIISISLSGCLGILMAYKGTGAWAIILQQLSYQILICITLAFVIRWRPSFVLSVRQTLPLFKYGFNLLVANIVDTIYHNLENLIIGKKYPSEVLAFFTKGKMFPLIITNNVDGALQSVMLPVLSSKQDSKSELKAMLRKSIATSTMALFGGLTTLALCADALINILLGENWSEAVPFLQWYCLIGMMAPLQTSSAQAINASCLSGIYLRIMSLKRMIGLILLVTFTVLFESVFAIVIAAFLVGVIAVFIHMWYNLKLFRYTFYEQSSDVIKNVIATLVVLFSYLCVKSFLPSNPYMEILMVGSGSMVVYLFILFLLKSSELKYVMDRVFNKSK</sequence>
<feature type="transmembrane region" description="Helical" evidence="7">
    <location>
        <begin position="443"/>
        <end position="461"/>
    </location>
</feature>
<dbReference type="OrthoDB" id="9770347at2"/>
<feature type="transmembrane region" description="Helical" evidence="7">
    <location>
        <begin position="112"/>
        <end position="132"/>
    </location>
</feature>
<feature type="transmembrane region" description="Helical" evidence="7">
    <location>
        <begin position="78"/>
        <end position="100"/>
    </location>
</feature>
<dbReference type="HOGENOM" id="CLU_026911_5_2_10"/>
<keyword evidence="5 7" id="KW-1133">Transmembrane helix</keyword>
<feature type="transmembrane region" description="Helical" evidence="7">
    <location>
        <begin position="414"/>
        <end position="431"/>
    </location>
</feature>
<dbReference type="PATRIC" id="fig|999418.3.peg.4043"/>
<reference evidence="8 9" key="1">
    <citation type="submission" date="2012-02" db="EMBL/GenBank/DDBJ databases">
        <title>The Genome Sequence of Parabacteroides goldsteinii CL02T12C30.</title>
        <authorList>
            <consortium name="The Broad Institute Genome Sequencing Platform"/>
            <person name="Earl A."/>
            <person name="Ward D."/>
            <person name="Feldgarden M."/>
            <person name="Gevers D."/>
            <person name="Zitomersky N.L."/>
            <person name="Coyne M.J."/>
            <person name="Comstock L.E."/>
            <person name="Young S.K."/>
            <person name="Zeng Q."/>
            <person name="Gargeya S."/>
            <person name="Fitzgerald M."/>
            <person name="Haas B."/>
            <person name="Abouelleil A."/>
            <person name="Alvarado L."/>
            <person name="Arachchi H.M."/>
            <person name="Berlin A."/>
            <person name="Chapman S.B."/>
            <person name="Gearin G."/>
            <person name="Goldberg J."/>
            <person name="Griggs A."/>
            <person name="Gujja S."/>
            <person name="Hansen M."/>
            <person name="Heiman D."/>
            <person name="Howarth C."/>
            <person name="Larimer J."/>
            <person name="Lui A."/>
            <person name="MacDonald P.J.P."/>
            <person name="McCowen C."/>
            <person name="Montmayeur A."/>
            <person name="Murphy C."/>
            <person name="Neiman D."/>
            <person name="Pearson M."/>
            <person name="Priest M."/>
            <person name="Roberts A."/>
            <person name="Saif S."/>
            <person name="Shea T."/>
            <person name="Sisk P."/>
            <person name="Stolte C."/>
            <person name="Sykes S."/>
            <person name="Wortman J."/>
            <person name="Nusbaum C."/>
            <person name="Birren B."/>
        </authorList>
    </citation>
    <scope>NUCLEOTIDE SEQUENCE [LARGE SCALE GENOMIC DNA]</scope>
    <source>
        <strain evidence="8 9">CL02T12C30</strain>
    </source>
</reference>
<feature type="transmembrane region" description="Helical" evidence="7">
    <location>
        <begin position="144"/>
        <end position="162"/>
    </location>
</feature>
<evidence type="ECO:0008006" key="10">
    <source>
        <dbReference type="Google" id="ProtNLM"/>
    </source>
</evidence>
<proteinExistence type="inferred from homology"/>
<comment type="caution">
    <text evidence="8">The sequence shown here is derived from an EMBL/GenBank/DDBJ whole genome shotgun (WGS) entry which is preliminary data.</text>
</comment>
<evidence type="ECO:0000256" key="6">
    <source>
        <dbReference type="ARBA" id="ARBA00023136"/>
    </source>
</evidence>
<evidence type="ECO:0000313" key="9">
    <source>
        <dbReference type="Proteomes" id="UP000006330"/>
    </source>
</evidence>